<keyword evidence="7" id="KW-0472">Membrane</keyword>
<comment type="cofactor">
    <cofactor evidence="1">
        <name>FAD</name>
        <dbReference type="ChEBI" id="CHEBI:57692"/>
    </cofactor>
</comment>
<evidence type="ECO:0000256" key="2">
    <source>
        <dbReference type="ARBA" id="ARBA00007992"/>
    </source>
</evidence>
<dbReference type="GO" id="GO:0004497">
    <property type="term" value="F:monooxygenase activity"/>
    <property type="evidence" value="ECO:0007669"/>
    <property type="project" value="UniProtKB-KW"/>
</dbReference>
<feature type="transmembrane region" description="Helical" evidence="7">
    <location>
        <begin position="6"/>
        <end position="26"/>
    </location>
</feature>
<dbReference type="VEuPathDB" id="FungiDB:ASPVEDRAFT_126632"/>
<dbReference type="STRING" id="1036611.A0A1L9PH95"/>
<evidence type="ECO:0000313" key="10">
    <source>
        <dbReference type="Proteomes" id="UP000184073"/>
    </source>
</evidence>
<keyword evidence="4" id="KW-0274">FAD</keyword>
<keyword evidence="6" id="KW-0503">Monooxygenase</keyword>
<dbReference type="OrthoDB" id="417877at2759"/>
<evidence type="ECO:0000313" key="9">
    <source>
        <dbReference type="EMBL" id="OJJ00897.1"/>
    </source>
</evidence>
<keyword evidence="5" id="KW-0560">Oxidoreductase</keyword>
<dbReference type="AlphaFoldDB" id="A0A1L9PH95"/>
<dbReference type="Pfam" id="PF01494">
    <property type="entry name" value="FAD_binding_3"/>
    <property type="match status" value="1"/>
</dbReference>
<reference evidence="10" key="1">
    <citation type="journal article" date="2017" name="Genome Biol.">
        <title>Comparative genomics reveals high biological diversity and specific adaptations in the industrially and medically important fungal genus Aspergillus.</title>
        <authorList>
            <person name="de Vries R.P."/>
            <person name="Riley R."/>
            <person name="Wiebenga A."/>
            <person name="Aguilar-Osorio G."/>
            <person name="Amillis S."/>
            <person name="Uchima C.A."/>
            <person name="Anderluh G."/>
            <person name="Asadollahi M."/>
            <person name="Askin M."/>
            <person name="Barry K."/>
            <person name="Battaglia E."/>
            <person name="Bayram O."/>
            <person name="Benocci T."/>
            <person name="Braus-Stromeyer S.A."/>
            <person name="Caldana C."/>
            <person name="Canovas D."/>
            <person name="Cerqueira G.C."/>
            <person name="Chen F."/>
            <person name="Chen W."/>
            <person name="Choi C."/>
            <person name="Clum A."/>
            <person name="Dos Santos R.A."/>
            <person name="Damasio A.R."/>
            <person name="Diallinas G."/>
            <person name="Emri T."/>
            <person name="Fekete E."/>
            <person name="Flipphi M."/>
            <person name="Freyberg S."/>
            <person name="Gallo A."/>
            <person name="Gournas C."/>
            <person name="Habgood R."/>
            <person name="Hainaut M."/>
            <person name="Harispe M.L."/>
            <person name="Henrissat B."/>
            <person name="Hilden K.S."/>
            <person name="Hope R."/>
            <person name="Hossain A."/>
            <person name="Karabika E."/>
            <person name="Karaffa L."/>
            <person name="Karanyi Z."/>
            <person name="Krasevec N."/>
            <person name="Kuo A."/>
            <person name="Kusch H."/>
            <person name="LaButti K."/>
            <person name="Lagendijk E.L."/>
            <person name="Lapidus A."/>
            <person name="Levasseur A."/>
            <person name="Lindquist E."/>
            <person name="Lipzen A."/>
            <person name="Logrieco A.F."/>
            <person name="MacCabe A."/>
            <person name="Maekelae M.R."/>
            <person name="Malavazi I."/>
            <person name="Melin P."/>
            <person name="Meyer V."/>
            <person name="Mielnichuk N."/>
            <person name="Miskei M."/>
            <person name="Molnar A.P."/>
            <person name="Mule G."/>
            <person name="Ngan C.Y."/>
            <person name="Orejas M."/>
            <person name="Orosz E."/>
            <person name="Ouedraogo J.P."/>
            <person name="Overkamp K.M."/>
            <person name="Park H.-S."/>
            <person name="Perrone G."/>
            <person name="Piumi F."/>
            <person name="Punt P.J."/>
            <person name="Ram A.F."/>
            <person name="Ramon A."/>
            <person name="Rauscher S."/>
            <person name="Record E."/>
            <person name="Riano-Pachon D.M."/>
            <person name="Robert V."/>
            <person name="Roehrig J."/>
            <person name="Ruller R."/>
            <person name="Salamov A."/>
            <person name="Salih N.S."/>
            <person name="Samson R.A."/>
            <person name="Sandor E."/>
            <person name="Sanguinetti M."/>
            <person name="Schuetze T."/>
            <person name="Sepcic K."/>
            <person name="Shelest E."/>
            <person name="Sherlock G."/>
            <person name="Sophianopoulou V."/>
            <person name="Squina F.M."/>
            <person name="Sun H."/>
            <person name="Susca A."/>
            <person name="Todd R.B."/>
            <person name="Tsang A."/>
            <person name="Unkles S.E."/>
            <person name="van de Wiele N."/>
            <person name="van Rossen-Uffink D."/>
            <person name="Oliveira J.V."/>
            <person name="Vesth T.C."/>
            <person name="Visser J."/>
            <person name="Yu J.-H."/>
            <person name="Zhou M."/>
            <person name="Andersen M.R."/>
            <person name="Archer D.B."/>
            <person name="Baker S.E."/>
            <person name="Benoit I."/>
            <person name="Brakhage A.A."/>
            <person name="Braus G.H."/>
            <person name="Fischer R."/>
            <person name="Frisvad J.C."/>
            <person name="Goldman G.H."/>
            <person name="Houbraken J."/>
            <person name="Oakley B."/>
            <person name="Pocsi I."/>
            <person name="Scazzocchio C."/>
            <person name="Seiboth B."/>
            <person name="vanKuyk P.A."/>
            <person name="Wortman J."/>
            <person name="Dyer P.S."/>
            <person name="Grigoriev I.V."/>
        </authorList>
    </citation>
    <scope>NUCLEOTIDE SEQUENCE [LARGE SCALE GENOMIC DNA]</scope>
    <source>
        <strain evidence="10">CBS 583.65</strain>
    </source>
</reference>
<evidence type="ECO:0000256" key="7">
    <source>
        <dbReference type="SAM" id="Phobius"/>
    </source>
</evidence>
<evidence type="ECO:0000256" key="3">
    <source>
        <dbReference type="ARBA" id="ARBA00022630"/>
    </source>
</evidence>
<dbReference type="PANTHER" id="PTHR46720">
    <property type="entry name" value="HYDROXYLASE, PUTATIVE (AFU_ORTHOLOGUE AFUA_3G01460)-RELATED"/>
    <property type="match status" value="1"/>
</dbReference>
<keyword evidence="3" id="KW-0285">Flavoprotein</keyword>
<evidence type="ECO:0000256" key="4">
    <source>
        <dbReference type="ARBA" id="ARBA00022827"/>
    </source>
</evidence>
<proteinExistence type="inferred from homology"/>
<dbReference type="InterPro" id="IPR002938">
    <property type="entry name" value="FAD-bd"/>
</dbReference>
<dbReference type="GeneID" id="63721890"/>
<organism evidence="9 10">
    <name type="scientific">Aspergillus versicolor CBS 583.65</name>
    <dbReference type="NCBI Taxonomy" id="1036611"/>
    <lineage>
        <taxon>Eukaryota</taxon>
        <taxon>Fungi</taxon>
        <taxon>Dikarya</taxon>
        <taxon>Ascomycota</taxon>
        <taxon>Pezizomycotina</taxon>
        <taxon>Eurotiomycetes</taxon>
        <taxon>Eurotiomycetidae</taxon>
        <taxon>Eurotiales</taxon>
        <taxon>Aspergillaceae</taxon>
        <taxon>Aspergillus</taxon>
        <taxon>Aspergillus subgen. Nidulantes</taxon>
    </lineage>
</organism>
<keyword evidence="10" id="KW-1185">Reference proteome</keyword>
<dbReference type="InterPro" id="IPR051104">
    <property type="entry name" value="FAD_monoxygenase"/>
</dbReference>
<evidence type="ECO:0000256" key="6">
    <source>
        <dbReference type="ARBA" id="ARBA00023033"/>
    </source>
</evidence>
<sequence length="463" mass="50647">MSETNEVSVAIIGSGIIGSVLALGLIRRNIKVQVYEQARSLREIGAGIAFTANARRCLGLIDPRLDDCVTAVGTVNGDPARPNNHMQFIDGYTHDPVKHHLPGEDLAGKTLYKLHAGPRGFEGCHRAHFLEEVMKLMPEDVVHLSKRLDVYHLPPEDRDGSGSGNEKIKLVFCDGSTADADIVIGCDGIKSRVRGLLFGTDNPISHPHYTHKVAYRGLIPMHLAMERLGTYRALNQHMYGGPNAHLLHFPVAGQKLLNVVAFVNDPEEWPLDRNMTQPATAGGLQSAFSEWGPTVRAIVDLLTKSQGMDKWAVFDHFDHPAPRYVGGKGEGGMGRVCIAGDAAHASAPHHGAGAGIGVEDALALSILLEKAVGDIKSGSRSKGTTLGAALQAFSNVRHERSQWLVRSSREVCETYEWINPECGGDMAKGFEDVKERSHKIWYFDIEGMVEELTREYHTEFQNS</sequence>
<evidence type="ECO:0000256" key="1">
    <source>
        <dbReference type="ARBA" id="ARBA00001974"/>
    </source>
</evidence>
<comment type="similarity">
    <text evidence="2">Belongs to the paxM FAD-dependent monooxygenase family.</text>
</comment>
<dbReference type="SUPFAM" id="SSF54373">
    <property type="entry name" value="FAD-linked reductases, C-terminal domain"/>
    <property type="match status" value="1"/>
</dbReference>
<name>A0A1L9PH95_ASPVE</name>
<keyword evidence="7" id="KW-0812">Transmembrane</keyword>
<dbReference type="Proteomes" id="UP000184073">
    <property type="component" value="Unassembled WGS sequence"/>
</dbReference>
<keyword evidence="7" id="KW-1133">Transmembrane helix</keyword>
<dbReference type="GO" id="GO:0071949">
    <property type="term" value="F:FAD binding"/>
    <property type="evidence" value="ECO:0007669"/>
    <property type="project" value="InterPro"/>
</dbReference>
<dbReference type="EMBL" id="KV878127">
    <property type="protein sequence ID" value="OJJ00897.1"/>
    <property type="molecule type" value="Genomic_DNA"/>
</dbReference>
<gene>
    <name evidence="9" type="ORF">ASPVEDRAFT_126632</name>
</gene>
<dbReference type="Gene3D" id="3.50.50.60">
    <property type="entry name" value="FAD/NAD(P)-binding domain"/>
    <property type="match status" value="1"/>
</dbReference>
<feature type="domain" description="FAD-binding" evidence="8">
    <location>
        <begin position="334"/>
        <end position="370"/>
    </location>
</feature>
<dbReference type="InterPro" id="IPR036188">
    <property type="entry name" value="FAD/NAD-bd_sf"/>
</dbReference>
<dbReference type="PRINTS" id="PR00420">
    <property type="entry name" value="RNGMNOXGNASE"/>
</dbReference>
<evidence type="ECO:0000256" key="5">
    <source>
        <dbReference type="ARBA" id="ARBA00023002"/>
    </source>
</evidence>
<dbReference type="FunFam" id="3.50.50.60:FF:000153">
    <property type="entry name" value="Salicylate hydroxylase, putative"/>
    <property type="match status" value="1"/>
</dbReference>
<accession>A0A1L9PH95</accession>
<dbReference type="PANTHER" id="PTHR46720:SF3">
    <property type="entry name" value="FAD-BINDING DOMAIN-CONTAINING PROTEIN-RELATED"/>
    <property type="match status" value="1"/>
</dbReference>
<evidence type="ECO:0000259" key="8">
    <source>
        <dbReference type="Pfam" id="PF01494"/>
    </source>
</evidence>
<dbReference type="SUPFAM" id="SSF51905">
    <property type="entry name" value="FAD/NAD(P)-binding domain"/>
    <property type="match status" value="1"/>
</dbReference>
<dbReference type="GO" id="GO:0044550">
    <property type="term" value="P:secondary metabolite biosynthetic process"/>
    <property type="evidence" value="ECO:0007669"/>
    <property type="project" value="TreeGrafter"/>
</dbReference>
<dbReference type="RefSeq" id="XP_040666659.1">
    <property type="nucleotide sequence ID" value="XM_040806379.1"/>
</dbReference>
<protein>
    <recommendedName>
        <fullName evidence="8">FAD-binding domain-containing protein</fullName>
    </recommendedName>
</protein>